<dbReference type="Proteomes" id="UP000030108">
    <property type="component" value="Unassembled WGS sequence"/>
</dbReference>
<feature type="region of interest" description="Disordered" evidence="1">
    <location>
        <begin position="355"/>
        <end position="435"/>
    </location>
</feature>
<evidence type="ECO:0000313" key="3">
    <source>
        <dbReference type="Proteomes" id="UP000030108"/>
    </source>
</evidence>
<evidence type="ECO:0000256" key="1">
    <source>
        <dbReference type="SAM" id="MobiDB-lite"/>
    </source>
</evidence>
<name>X8JF78_9AGAM</name>
<dbReference type="AlphaFoldDB" id="X8JF78"/>
<proteinExistence type="predicted"/>
<accession>X8JF78</accession>
<feature type="region of interest" description="Disordered" evidence="1">
    <location>
        <begin position="511"/>
        <end position="542"/>
    </location>
</feature>
<feature type="compositionally biased region" description="Basic residues" evidence="1">
    <location>
        <begin position="355"/>
        <end position="368"/>
    </location>
</feature>
<sequence>MAKSAAVRAAEKVKRKEQDERRYKIAAAAKEIEEALYEMIEAKAEALDVKVGDILSRFLLYATARTNDSKATVWNGLVHIKSKEWADMKENYPGSAYIGYVVERIHDESLYDLDKMSEEEKNTYLEAARQSRAAKISAGAAKTSTQRLTQGSVKTEISAMAQRLDLLHSTTSIEYLLFAVKGKPQDGLIGMYHASPKAQAFLETHLALPINHFVELLEGSALGGALDSHRTPTQIAKSKLRQDFLKSLRVAATSVADDGSAPAIDNPQDISMVEYKNYPNIVRQYKVVAHGWPINDNGSLVDPSTMGLAKLRAFTKLLNDPDSGYGFKRMPDGEWEDWCKKYNQDVATGALTLAKRKTRSDSGKKRKKDSANAVDALEMAHSMESTKKKVEKSKKSNTTKRTRKKPVPKLLDSSSVVDDSAPDITSPSEDSQATVQLPIVDSEEAPTSGIVEPQLFTFTPPDGAPAWPTSAIQAPSTPKSRTASLLSSATLSTSSAALMPSTPERTFRFIHNTPESIRSRSYTPRPQRSQSPSLRPLSPLLPQRAMFSGTDIPLVLDPGLK</sequence>
<reference evidence="3" key="1">
    <citation type="journal article" date="2014" name="Genome Announc.">
        <title>Draft genome sequence of the plant-pathogenic soil fungus Rhizoctonia solani anastomosis group 3 strain Rhs1AP.</title>
        <authorList>
            <person name="Cubeta M.A."/>
            <person name="Thomas E."/>
            <person name="Dean R.A."/>
            <person name="Jabaji S."/>
            <person name="Neate S.M."/>
            <person name="Tavantzis S."/>
            <person name="Toda T."/>
            <person name="Vilgalys R."/>
            <person name="Bharathan N."/>
            <person name="Fedorova-Abrams N."/>
            <person name="Pakala S.B."/>
            <person name="Pakala S.M."/>
            <person name="Zafar N."/>
            <person name="Joardar V."/>
            <person name="Losada L."/>
            <person name="Nierman W.C."/>
        </authorList>
    </citation>
    <scope>NUCLEOTIDE SEQUENCE [LARGE SCALE GENOMIC DNA]</scope>
    <source>
        <strain evidence="3">AG-3</strain>
    </source>
</reference>
<feature type="compositionally biased region" description="Basic residues" evidence="1">
    <location>
        <begin position="389"/>
        <end position="407"/>
    </location>
</feature>
<evidence type="ECO:0000313" key="2">
    <source>
        <dbReference type="EMBL" id="EUC61598.1"/>
    </source>
</evidence>
<feature type="compositionally biased region" description="Polar residues" evidence="1">
    <location>
        <begin position="423"/>
        <end position="435"/>
    </location>
</feature>
<protein>
    <submittedName>
        <fullName evidence="2">Uncharacterized protein</fullName>
    </submittedName>
</protein>
<feature type="non-terminal residue" evidence="2">
    <location>
        <position position="561"/>
    </location>
</feature>
<gene>
    <name evidence="2" type="ORF">RSOL_401180</name>
</gene>
<dbReference type="EMBL" id="JATN01000319">
    <property type="protein sequence ID" value="EUC61598.1"/>
    <property type="molecule type" value="Genomic_DNA"/>
</dbReference>
<comment type="caution">
    <text evidence="2">The sequence shown here is derived from an EMBL/GenBank/DDBJ whole genome shotgun (WGS) entry which is preliminary data.</text>
</comment>
<feature type="compositionally biased region" description="Low complexity" evidence="1">
    <location>
        <begin position="519"/>
        <end position="542"/>
    </location>
</feature>
<organism evidence="2 3">
    <name type="scientific">Rhizoctonia solani AG-3 Rhs1AP</name>
    <dbReference type="NCBI Taxonomy" id="1086054"/>
    <lineage>
        <taxon>Eukaryota</taxon>
        <taxon>Fungi</taxon>
        <taxon>Dikarya</taxon>
        <taxon>Basidiomycota</taxon>
        <taxon>Agaricomycotina</taxon>
        <taxon>Agaricomycetes</taxon>
        <taxon>Cantharellales</taxon>
        <taxon>Ceratobasidiaceae</taxon>
        <taxon>Rhizoctonia</taxon>
    </lineage>
</organism>
<dbReference type="OrthoDB" id="3223825at2759"/>